<name>A0A6J5R059_9CAUD</name>
<accession>A0A6J5R059</accession>
<dbReference type="EMBL" id="LR797148">
    <property type="protein sequence ID" value="CAB4190023.1"/>
    <property type="molecule type" value="Genomic_DNA"/>
</dbReference>
<protein>
    <submittedName>
        <fullName evidence="1">Uncharacterized protein</fullName>
    </submittedName>
</protein>
<reference evidence="1" key="1">
    <citation type="submission" date="2020-05" db="EMBL/GenBank/DDBJ databases">
        <authorList>
            <person name="Chiriac C."/>
            <person name="Salcher M."/>
            <person name="Ghai R."/>
            <person name="Kavagutti S V."/>
        </authorList>
    </citation>
    <scope>NUCLEOTIDE SEQUENCE</scope>
</reference>
<proteinExistence type="predicted"/>
<organism evidence="1">
    <name type="scientific">uncultured Caudovirales phage</name>
    <dbReference type="NCBI Taxonomy" id="2100421"/>
    <lineage>
        <taxon>Viruses</taxon>
        <taxon>Duplodnaviria</taxon>
        <taxon>Heunggongvirae</taxon>
        <taxon>Uroviricota</taxon>
        <taxon>Caudoviricetes</taxon>
        <taxon>Peduoviridae</taxon>
        <taxon>Maltschvirus</taxon>
        <taxon>Maltschvirus maltsch</taxon>
    </lineage>
</organism>
<evidence type="ECO:0000313" key="1">
    <source>
        <dbReference type="EMBL" id="CAB4190023.1"/>
    </source>
</evidence>
<gene>
    <name evidence="1" type="ORF">UFOVP1196_26</name>
</gene>
<sequence length="61" mass="6842">MITIKFHESDIVLPIQEMADEFIEAARLEVERQMGAPLSVDPRTDFPSFTVYENGAELGEG</sequence>